<evidence type="ECO:0000313" key="2">
    <source>
        <dbReference type="Proteomes" id="UP000235392"/>
    </source>
</evidence>
<dbReference type="EMBL" id="PGCI01000640">
    <property type="protein sequence ID" value="PLW23189.1"/>
    <property type="molecule type" value="Genomic_DNA"/>
</dbReference>
<reference evidence="1 2" key="1">
    <citation type="submission" date="2017-11" db="EMBL/GenBank/DDBJ databases">
        <title>De novo assembly and phasing of dikaryotic genomes from two isolates of Puccinia coronata f. sp. avenae, the causal agent of oat crown rust.</title>
        <authorList>
            <person name="Miller M.E."/>
            <person name="Zhang Y."/>
            <person name="Omidvar V."/>
            <person name="Sperschneider J."/>
            <person name="Schwessinger B."/>
            <person name="Raley C."/>
            <person name="Palmer J.M."/>
            <person name="Garnica D."/>
            <person name="Upadhyaya N."/>
            <person name="Rathjen J."/>
            <person name="Taylor J.M."/>
            <person name="Park R.F."/>
            <person name="Dodds P.N."/>
            <person name="Hirsch C.D."/>
            <person name="Kianian S.F."/>
            <person name="Figueroa M."/>
        </authorList>
    </citation>
    <scope>NUCLEOTIDE SEQUENCE [LARGE SCALE GENOMIC DNA]</scope>
    <source>
        <strain evidence="1">12SD80</strain>
    </source>
</reference>
<dbReference type="Proteomes" id="UP000235392">
    <property type="component" value="Unassembled WGS sequence"/>
</dbReference>
<proteinExistence type="predicted"/>
<name>A0A2N5TCI5_9BASI</name>
<gene>
    <name evidence="1" type="ORF">PCASD_14817</name>
</gene>
<protein>
    <submittedName>
        <fullName evidence="1">Uncharacterized protein</fullName>
    </submittedName>
</protein>
<sequence>MLQSSQSRRSPTLSDAHYTTLIYTYHKFQPRAAQLTSGPVRAPSDITTSGNRGSTVCHQLTLVTGWFVMSCLELDPPININHLPSPTATSLTTVPQLFSLQQNLGDVSWAEKPQRRA</sequence>
<organism evidence="1 2">
    <name type="scientific">Puccinia coronata f. sp. avenae</name>
    <dbReference type="NCBI Taxonomy" id="200324"/>
    <lineage>
        <taxon>Eukaryota</taxon>
        <taxon>Fungi</taxon>
        <taxon>Dikarya</taxon>
        <taxon>Basidiomycota</taxon>
        <taxon>Pucciniomycotina</taxon>
        <taxon>Pucciniomycetes</taxon>
        <taxon>Pucciniales</taxon>
        <taxon>Pucciniaceae</taxon>
        <taxon>Puccinia</taxon>
    </lineage>
</organism>
<comment type="caution">
    <text evidence="1">The sequence shown here is derived from an EMBL/GenBank/DDBJ whole genome shotgun (WGS) entry which is preliminary data.</text>
</comment>
<evidence type="ECO:0000313" key="1">
    <source>
        <dbReference type="EMBL" id="PLW23189.1"/>
    </source>
</evidence>
<accession>A0A2N5TCI5</accession>
<dbReference type="AlphaFoldDB" id="A0A2N5TCI5"/>